<dbReference type="GO" id="GO:0003700">
    <property type="term" value="F:DNA-binding transcription factor activity"/>
    <property type="evidence" value="ECO:0007669"/>
    <property type="project" value="TreeGrafter"/>
</dbReference>
<dbReference type="Gene3D" id="1.10.260.40">
    <property type="entry name" value="lambda repressor-like DNA-binding domains"/>
    <property type="match status" value="1"/>
</dbReference>
<gene>
    <name evidence="5" type="ORF">DI396_13460</name>
</gene>
<dbReference type="SUPFAM" id="SSF47413">
    <property type="entry name" value="lambda repressor-like DNA-binding domains"/>
    <property type="match status" value="1"/>
</dbReference>
<dbReference type="RefSeq" id="WP_110796728.1">
    <property type="nucleotide sequence ID" value="NZ_KZ826489.1"/>
</dbReference>
<dbReference type="GO" id="GO:0005829">
    <property type="term" value="C:cytosol"/>
    <property type="evidence" value="ECO:0007669"/>
    <property type="project" value="TreeGrafter"/>
</dbReference>
<dbReference type="InterPro" id="IPR050807">
    <property type="entry name" value="TransReg_Diox_bact_type"/>
</dbReference>
<evidence type="ECO:0000256" key="3">
    <source>
        <dbReference type="ARBA" id="ARBA00023163"/>
    </source>
</evidence>
<dbReference type="PROSITE" id="PS50943">
    <property type="entry name" value="HTH_CROC1"/>
    <property type="match status" value="1"/>
</dbReference>
<dbReference type="GO" id="GO:0003677">
    <property type="term" value="F:DNA binding"/>
    <property type="evidence" value="ECO:0007669"/>
    <property type="project" value="UniProtKB-KW"/>
</dbReference>
<organism evidence="5 6">
    <name type="scientific">Litorivita pollutaquae</name>
    <dbReference type="NCBI Taxonomy" id="2200892"/>
    <lineage>
        <taxon>Bacteria</taxon>
        <taxon>Pseudomonadati</taxon>
        <taxon>Pseudomonadota</taxon>
        <taxon>Alphaproteobacteria</taxon>
        <taxon>Rhodobacterales</taxon>
        <taxon>Paracoccaceae</taxon>
        <taxon>Litorivita</taxon>
    </lineage>
</organism>
<dbReference type="PANTHER" id="PTHR46797:SF23">
    <property type="entry name" value="HTH-TYPE TRANSCRIPTIONAL REGULATOR SUTR"/>
    <property type="match status" value="1"/>
</dbReference>
<evidence type="ECO:0000259" key="4">
    <source>
        <dbReference type="PROSITE" id="PS50943"/>
    </source>
</evidence>
<evidence type="ECO:0000313" key="6">
    <source>
        <dbReference type="Proteomes" id="UP000248012"/>
    </source>
</evidence>
<dbReference type="Pfam" id="PF01381">
    <property type="entry name" value="HTH_3"/>
    <property type="match status" value="1"/>
</dbReference>
<dbReference type="EMBL" id="QFVT01000010">
    <property type="protein sequence ID" value="PYC46726.1"/>
    <property type="molecule type" value="Genomic_DNA"/>
</dbReference>
<dbReference type="CDD" id="cd00093">
    <property type="entry name" value="HTH_XRE"/>
    <property type="match status" value="1"/>
</dbReference>
<dbReference type="InterPro" id="IPR018653">
    <property type="entry name" value="ScfR_C"/>
</dbReference>
<protein>
    <submittedName>
        <fullName evidence="5">Transcriptional regulator</fullName>
    </submittedName>
</protein>
<dbReference type="OrthoDB" id="7790108at2"/>
<keyword evidence="6" id="KW-1185">Reference proteome</keyword>
<dbReference type="PANTHER" id="PTHR46797">
    <property type="entry name" value="HTH-TYPE TRANSCRIPTIONAL REGULATOR"/>
    <property type="match status" value="1"/>
</dbReference>
<dbReference type="SMART" id="SM00530">
    <property type="entry name" value="HTH_XRE"/>
    <property type="match status" value="1"/>
</dbReference>
<evidence type="ECO:0000256" key="2">
    <source>
        <dbReference type="ARBA" id="ARBA00023125"/>
    </source>
</evidence>
<reference evidence="5 6" key="1">
    <citation type="submission" date="2018-05" db="EMBL/GenBank/DDBJ databases">
        <title>Oceanovita maritima gen. nov., sp. nov., a marine bacterium in the family Rhodobacteraceae isolated from surface seawater of Lundu port Xiamen, China.</title>
        <authorList>
            <person name="Hetharua B.H."/>
            <person name="Min D."/>
            <person name="Liao H."/>
            <person name="Tian Y."/>
        </authorList>
    </citation>
    <scope>NUCLEOTIDE SEQUENCE [LARGE SCALE GENOMIC DNA]</scope>
    <source>
        <strain evidence="5 6">FSX-11</strain>
    </source>
</reference>
<comment type="caution">
    <text evidence="5">The sequence shown here is derived from an EMBL/GenBank/DDBJ whole genome shotgun (WGS) entry which is preliminary data.</text>
</comment>
<keyword evidence="1" id="KW-0805">Transcription regulation</keyword>
<dbReference type="InterPro" id="IPR010982">
    <property type="entry name" value="Lambda_DNA-bd_dom_sf"/>
</dbReference>
<accession>A0A2V4NQ15</accession>
<feature type="domain" description="HTH cro/C1-type" evidence="4">
    <location>
        <begin position="11"/>
        <end position="65"/>
    </location>
</feature>
<keyword evidence="3" id="KW-0804">Transcription</keyword>
<dbReference type="Proteomes" id="UP000248012">
    <property type="component" value="Unassembled WGS sequence"/>
</dbReference>
<evidence type="ECO:0000313" key="5">
    <source>
        <dbReference type="EMBL" id="PYC46726.1"/>
    </source>
</evidence>
<proteinExistence type="predicted"/>
<dbReference type="InterPro" id="IPR001387">
    <property type="entry name" value="Cro/C1-type_HTH"/>
</dbReference>
<dbReference type="AlphaFoldDB" id="A0A2V4NQ15"/>
<keyword evidence="2" id="KW-0238">DNA-binding</keyword>
<dbReference type="Pfam" id="PF09856">
    <property type="entry name" value="ScfRs"/>
    <property type="match status" value="1"/>
</dbReference>
<name>A0A2V4NQ15_9RHOB</name>
<sequence>MSMSTLTGSRIRERRLMLGVRQTQLAASVNISASYLNLIEHNRRRIGGKLLRDLAAALGVEQALLSEGAEAALIATLREAAATPLGAAAERDRADEFAGRFPGWAQLVMGAHRRIGELEHIVETLTDRLAHDPHLAASMHEVLSMVTAIRSTAGILADTREIEPEWRDRFHRNLNEDAVRLAEGAQSLVAYLDRAEGDEARASSPQDEIEAFLRAHDFHFSALEAPGDPQATISMLIDAGNFASASPRVMMRALLERYAADAQRMPLGAVLAEVAAVPQIDPAGMARRFDVDLGTAMRRLAMLAPDHLPVPLGLVICDASGSTTFRKPIEGFPLPRFGGACPLWPLYSALGRPMAALHMQVRQSGRGAGQFDTYAIAQPIGPQQFDAPMLVEAHMLIVPEKTAQTDVPTTDAGQVEGVRQIGVTCRICPRKDCIGRREPSIMSEEF</sequence>
<evidence type="ECO:0000256" key="1">
    <source>
        <dbReference type="ARBA" id="ARBA00023015"/>
    </source>
</evidence>